<evidence type="ECO:0000256" key="1">
    <source>
        <dbReference type="ARBA" id="ARBA00001974"/>
    </source>
</evidence>
<evidence type="ECO:0000313" key="7">
    <source>
        <dbReference type="EMBL" id="SON58365.1"/>
    </source>
</evidence>
<evidence type="ECO:0000313" key="8">
    <source>
        <dbReference type="Proteomes" id="UP000223606"/>
    </source>
</evidence>
<keyword evidence="2" id="KW-0285">Flavoprotein</keyword>
<protein>
    <submittedName>
        <fullName evidence="7">L-2-hydroxyglutarate oxidase LhgO</fullName>
        <ecNumber evidence="7">1.1.3.15</ecNumber>
    </submittedName>
</protein>
<proteinExistence type="inferred from homology"/>
<dbReference type="GO" id="GO:0047545">
    <property type="term" value="F:(S)-2-hydroxyglutarate dehydrogenase activity"/>
    <property type="evidence" value="ECO:0007669"/>
    <property type="project" value="TreeGrafter"/>
</dbReference>
<dbReference type="Pfam" id="PF01266">
    <property type="entry name" value="DAO"/>
    <property type="match status" value="1"/>
</dbReference>
<keyword evidence="4 7" id="KW-0560">Oxidoreductase</keyword>
<evidence type="ECO:0000259" key="6">
    <source>
        <dbReference type="Pfam" id="PF01266"/>
    </source>
</evidence>
<dbReference type="InterPro" id="IPR006076">
    <property type="entry name" value="FAD-dep_OxRdtase"/>
</dbReference>
<accession>A0A2C9DEF1</accession>
<evidence type="ECO:0000256" key="5">
    <source>
        <dbReference type="ARBA" id="ARBA00037941"/>
    </source>
</evidence>
<comment type="cofactor">
    <cofactor evidence="1">
        <name>FAD</name>
        <dbReference type="ChEBI" id="CHEBI:57692"/>
    </cofactor>
</comment>
<gene>
    <name evidence="7" type="primary">lhgO</name>
    <name evidence="7" type="ORF">HDIA_4824</name>
</gene>
<dbReference type="OrthoDB" id="9801699at2"/>
<dbReference type="GO" id="GO:0003973">
    <property type="term" value="F:(S)-2-hydroxy-acid oxidase activity"/>
    <property type="evidence" value="ECO:0007669"/>
    <property type="project" value="UniProtKB-EC"/>
</dbReference>
<dbReference type="Proteomes" id="UP000223606">
    <property type="component" value="Chromosome 1"/>
</dbReference>
<dbReference type="SUPFAM" id="SSF51905">
    <property type="entry name" value="FAD/NAD(P)-binding domain"/>
    <property type="match status" value="1"/>
</dbReference>
<dbReference type="EC" id="1.1.3.15" evidence="7"/>
<dbReference type="Gene3D" id="3.30.9.10">
    <property type="entry name" value="D-Amino Acid Oxidase, subunit A, domain 2"/>
    <property type="match status" value="1"/>
</dbReference>
<dbReference type="RefSeq" id="WP_099558574.1">
    <property type="nucleotide sequence ID" value="NZ_LT960614.1"/>
</dbReference>
<evidence type="ECO:0000256" key="2">
    <source>
        <dbReference type="ARBA" id="ARBA00022630"/>
    </source>
</evidence>
<dbReference type="PANTHER" id="PTHR43104:SF4">
    <property type="entry name" value="L-2-HYDROXYGLUTARATE DEHYDROGENASE, MITOCHONDRIAL"/>
    <property type="match status" value="1"/>
</dbReference>
<evidence type="ECO:0000256" key="3">
    <source>
        <dbReference type="ARBA" id="ARBA00022827"/>
    </source>
</evidence>
<dbReference type="EMBL" id="LT960614">
    <property type="protein sequence ID" value="SON58365.1"/>
    <property type="molecule type" value="Genomic_DNA"/>
</dbReference>
<keyword evidence="3" id="KW-0274">FAD</keyword>
<dbReference type="PANTHER" id="PTHR43104">
    <property type="entry name" value="L-2-HYDROXYGLUTARATE DEHYDROGENASE, MITOCHONDRIAL"/>
    <property type="match status" value="1"/>
</dbReference>
<organism evidence="7 8">
    <name type="scientific">Hartmannibacter diazotrophicus</name>
    <dbReference type="NCBI Taxonomy" id="1482074"/>
    <lineage>
        <taxon>Bacteria</taxon>
        <taxon>Pseudomonadati</taxon>
        <taxon>Pseudomonadota</taxon>
        <taxon>Alphaproteobacteria</taxon>
        <taxon>Hyphomicrobiales</taxon>
        <taxon>Pleomorphomonadaceae</taxon>
        <taxon>Hartmannibacter</taxon>
    </lineage>
</organism>
<comment type="similarity">
    <text evidence="5">Belongs to the L2HGDH family.</text>
</comment>
<dbReference type="InterPro" id="IPR036188">
    <property type="entry name" value="FAD/NAD-bd_sf"/>
</dbReference>
<feature type="domain" description="FAD dependent oxidoreductase" evidence="6">
    <location>
        <begin position="5"/>
        <end position="361"/>
    </location>
</feature>
<reference evidence="8" key="1">
    <citation type="submission" date="2017-09" db="EMBL/GenBank/DDBJ databases">
        <title>Genome sequence of Nannocystis excedens DSM 71.</title>
        <authorList>
            <person name="Blom J."/>
        </authorList>
    </citation>
    <scope>NUCLEOTIDE SEQUENCE [LARGE SCALE GENOMIC DNA]</scope>
    <source>
        <strain evidence="8">type strain: E19</strain>
    </source>
</reference>
<dbReference type="Gene3D" id="3.50.50.60">
    <property type="entry name" value="FAD/NAD(P)-binding domain"/>
    <property type="match status" value="1"/>
</dbReference>
<name>A0A2C9DEF1_9HYPH</name>
<keyword evidence="8" id="KW-1185">Reference proteome</keyword>
<dbReference type="KEGG" id="hdi:HDIA_4824"/>
<sequence>METVDCLIIGAGVVGIAIARKLAQSGREVVVVEAEESFGTITSSRNSEVIHAGIYYPRDSQMARLCVAGRKALYAYCDAHQVSYQRCGKLIVATNEDEADRLSAIMAHAHANGASDVAMVDRGELARMEPALSAVAALHSPSTGILDSHGFMLSMLGEAEEAGAFFAFNAPFVEAEIGPKPVVRIGGREPMTLACNLLINAAGLQAPHVARQMKGFPQEHVPAAYYAKGSYFSLASGRAPFSRLIYPVPVAGGLGVHLTLDLAGLARFGPDIEWVEAIDYRVDPARGERFYAAVRRYWPGLPDGALVPAYSGIRPKIVPPSIARQDFVIASKRDHGIGPVIHLFGIESPGLTSSLAIADHVYALVRHA</sequence>
<evidence type="ECO:0000256" key="4">
    <source>
        <dbReference type="ARBA" id="ARBA00023002"/>
    </source>
</evidence>
<dbReference type="AlphaFoldDB" id="A0A2C9DEF1"/>